<sequence>MVELKAQMAGIVYELLVKEGQQVTAGQTVIIIESMKMEIPFEAEADGTVIKINVAEGDFVNEEDVLITIA</sequence>
<proteinExistence type="predicted"/>
<dbReference type="FunFam" id="2.40.50.100:FF:000003">
    <property type="entry name" value="Acetyl-CoA carboxylase biotin carboxyl carrier protein"/>
    <property type="match status" value="1"/>
</dbReference>
<dbReference type="PANTHER" id="PTHR45266:SF3">
    <property type="entry name" value="OXALOACETATE DECARBOXYLASE ALPHA CHAIN"/>
    <property type="match status" value="1"/>
</dbReference>
<dbReference type="AlphaFoldDB" id="A0A431UWB2"/>
<dbReference type="SUPFAM" id="SSF51230">
    <property type="entry name" value="Single hybrid motif"/>
    <property type="match status" value="1"/>
</dbReference>
<dbReference type="PROSITE" id="PS50968">
    <property type="entry name" value="BIOTINYL_LIPOYL"/>
    <property type="match status" value="1"/>
</dbReference>
<evidence type="ECO:0000256" key="1">
    <source>
        <dbReference type="ARBA" id="ARBA00023267"/>
    </source>
</evidence>
<dbReference type="InterPro" id="IPR000089">
    <property type="entry name" value="Biotin_lipoyl"/>
</dbReference>
<dbReference type="PANTHER" id="PTHR45266">
    <property type="entry name" value="OXALOACETATE DECARBOXYLASE ALPHA CHAIN"/>
    <property type="match status" value="1"/>
</dbReference>
<dbReference type="OrthoDB" id="163546at2"/>
<keyword evidence="4" id="KW-1185">Reference proteome</keyword>
<dbReference type="CDD" id="cd06850">
    <property type="entry name" value="biotinyl_domain"/>
    <property type="match status" value="1"/>
</dbReference>
<dbReference type="InterPro" id="IPR050709">
    <property type="entry name" value="Biotin_Carboxyl_Carrier/Decarb"/>
</dbReference>
<protein>
    <submittedName>
        <fullName evidence="3">Acetyl-CoA carboxylase biotin carboxyl carrier protein subunit</fullName>
    </submittedName>
</protein>
<gene>
    <name evidence="3" type="ORF">EKG35_03210</name>
</gene>
<name>A0A431UWB2_9BACI</name>
<keyword evidence="1" id="KW-0092">Biotin</keyword>
<dbReference type="InterPro" id="IPR011053">
    <property type="entry name" value="Single_hybrid_motif"/>
</dbReference>
<organism evidence="3 4">
    <name type="scientific">Lysinibacillus telephonicus</name>
    <dbReference type="NCBI Taxonomy" id="1714840"/>
    <lineage>
        <taxon>Bacteria</taxon>
        <taxon>Bacillati</taxon>
        <taxon>Bacillota</taxon>
        <taxon>Bacilli</taxon>
        <taxon>Bacillales</taxon>
        <taxon>Bacillaceae</taxon>
        <taxon>Lysinibacillus</taxon>
    </lineage>
</organism>
<feature type="domain" description="Lipoyl-binding" evidence="2">
    <location>
        <begin position="1"/>
        <end position="70"/>
    </location>
</feature>
<accession>A0A431UWB2</accession>
<comment type="caution">
    <text evidence="3">The sequence shown here is derived from an EMBL/GenBank/DDBJ whole genome shotgun (WGS) entry which is preliminary data.</text>
</comment>
<evidence type="ECO:0000313" key="3">
    <source>
        <dbReference type="EMBL" id="RTQ95404.1"/>
    </source>
</evidence>
<evidence type="ECO:0000259" key="2">
    <source>
        <dbReference type="PROSITE" id="PS50968"/>
    </source>
</evidence>
<reference evidence="3 4" key="1">
    <citation type="submission" date="2018-12" db="EMBL/GenBank/DDBJ databases">
        <authorList>
            <person name="Yu L."/>
        </authorList>
    </citation>
    <scope>NUCLEOTIDE SEQUENCE [LARGE SCALE GENOMIC DNA]</scope>
    <source>
        <strain evidence="3 4">S5H2222</strain>
    </source>
</reference>
<evidence type="ECO:0000313" key="4">
    <source>
        <dbReference type="Proteomes" id="UP000276349"/>
    </source>
</evidence>
<dbReference type="Pfam" id="PF00364">
    <property type="entry name" value="Biotin_lipoyl"/>
    <property type="match status" value="1"/>
</dbReference>
<dbReference type="EMBL" id="RXNR01000006">
    <property type="protein sequence ID" value="RTQ95404.1"/>
    <property type="molecule type" value="Genomic_DNA"/>
</dbReference>
<dbReference type="RefSeq" id="WP_126292882.1">
    <property type="nucleotide sequence ID" value="NZ_CP155468.1"/>
</dbReference>
<dbReference type="Proteomes" id="UP000276349">
    <property type="component" value="Unassembled WGS sequence"/>
</dbReference>
<dbReference type="Gene3D" id="2.40.50.100">
    <property type="match status" value="1"/>
</dbReference>